<accession>A0ABX9DHV5</accession>
<dbReference type="Proteomes" id="UP000248659">
    <property type="component" value="Unassembled WGS sequence"/>
</dbReference>
<sequence>MPDTAIPPQDPPTEDAPVFLIGLTMAGAVSAGAYSAGVLDYLFRAIDAHNARVRAGPSAEDPAPPRHRVVVKVMTGASAGGMCAGLTLAGLLKGHAGAGEGARLSEGRPVDYPAADGTTAQCRAALEPLFDAWVDQIRFWAPATETGFLATKDLDDPAPLLGAPARPKDAPVPILSVLDSSHLDDATRAALTGVPPLGGKPRYDFLAKDLDVFVTTTGLNGVLYQIRFPGSEYRMQQHGLSRHFRVHGLGVTEHPSAWLDRWGDRGIALDPDQTDAAGTVPFVSDPGSRWYDMTVSALASGAFPVGLAPRTIAATPLQLGAWDPETPFTEGGALTIEAAPDHMVLPRPYFGTGTALTGAATYLAVDGGVINNEPFDIARFTLRRSAAGAALLSNAREGNRADRAVIMIDPFPRSPDYVALTMDETLRLGGLLPSVMRLFPTLVSQARFKIDELLHATNSDVHSRFMIAPVRSATGSSPAARGADAIACGALDGFSGFFARGFRLHDFVLGQRNCQKFLESHFLLDADNPILALDADHPHLQAARAARAKGEAIPEGLRIVDPCVSPGAGLDAEIPMPAWPQIGLGALQQMRRQFLVRLTRIGGHLFDSRAMGGIAQWGLKRLWQGLWPVYPKGLKGDVGDAAARAVLKAFLLRRQLETSEDFSTGVRLAMTALIDSHDEALSARELRERLTRARETGLYPATLEVPKEAEIERGLLWMQSAGLARRPLSNIFGPPRYAFSSGDSG</sequence>
<dbReference type="PROSITE" id="PS51635">
    <property type="entry name" value="PNPLA"/>
    <property type="match status" value="1"/>
</dbReference>
<evidence type="ECO:0000313" key="4">
    <source>
        <dbReference type="EMBL" id="RAP41935.1"/>
    </source>
</evidence>
<keyword evidence="5" id="KW-1185">Reference proteome</keyword>
<keyword evidence="2" id="KW-0378">Hydrolase</keyword>
<organism evidence="4 5">
    <name type="scientific">Rhodovulum viride</name>
    <dbReference type="NCBI Taxonomy" id="1231134"/>
    <lineage>
        <taxon>Bacteria</taxon>
        <taxon>Pseudomonadati</taxon>
        <taxon>Pseudomonadota</taxon>
        <taxon>Alphaproteobacteria</taxon>
        <taxon>Rhodobacterales</taxon>
        <taxon>Paracoccaceae</taxon>
        <taxon>Rhodovulum</taxon>
    </lineage>
</organism>
<dbReference type="RefSeq" id="WP_112315603.1">
    <property type="nucleotide sequence ID" value="NZ_MUAV01000007.1"/>
</dbReference>
<proteinExistence type="predicted"/>
<comment type="caution">
    <text evidence="4">The sequence shown here is derived from an EMBL/GenBank/DDBJ whole genome shotgun (WGS) entry which is preliminary data.</text>
</comment>
<evidence type="ECO:0000256" key="1">
    <source>
        <dbReference type="ARBA" id="ARBA00023098"/>
    </source>
</evidence>
<dbReference type="InterPro" id="IPR016035">
    <property type="entry name" value="Acyl_Trfase/lysoPLipase"/>
</dbReference>
<reference evidence="4 5" key="1">
    <citation type="submission" date="2017-01" db="EMBL/GenBank/DDBJ databases">
        <title>Genome sequence of Rhodovulum viride JA756.</title>
        <authorList>
            <person name="Lakshmi K.V."/>
            <person name="Tushar L.D."/>
            <person name="Sasikala C."/>
            <person name="Venkataramana C."/>
        </authorList>
    </citation>
    <scope>NUCLEOTIDE SEQUENCE [LARGE SCALE GENOMIC DNA]</scope>
    <source>
        <strain evidence="4 5">JA756</strain>
    </source>
</reference>
<feature type="short sequence motif" description="GXSXG" evidence="2">
    <location>
        <begin position="76"/>
        <end position="80"/>
    </location>
</feature>
<dbReference type="Pfam" id="PF01734">
    <property type="entry name" value="Patatin"/>
    <property type="match status" value="1"/>
</dbReference>
<feature type="active site" description="Nucleophile" evidence="2">
    <location>
        <position position="78"/>
    </location>
</feature>
<gene>
    <name evidence="4" type="ORF">BYZ73_08280</name>
</gene>
<keyword evidence="2" id="KW-0442">Lipid degradation</keyword>
<evidence type="ECO:0000313" key="5">
    <source>
        <dbReference type="Proteomes" id="UP000248659"/>
    </source>
</evidence>
<feature type="active site" description="Proton acceptor" evidence="2">
    <location>
        <position position="366"/>
    </location>
</feature>
<dbReference type="SUPFAM" id="SSF52151">
    <property type="entry name" value="FabD/lysophospholipase-like"/>
    <property type="match status" value="1"/>
</dbReference>
<evidence type="ECO:0000256" key="2">
    <source>
        <dbReference type="PROSITE-ProRule" id="PRU01161"/>
    </source>
</evidence>
<comment type="caution">
    <text evidence="2">Lacks conserved residue(s) required for the propagation of feature annotation.</text>
</comment>
<feature type="domain" description="PNPLA" evidence="3">
    <location>
        <begin position="23"/>
        <end position="379"/>
    </location>
</feature>
<protein>
    <recommendedName>
        <fullName evidence="3">PNPLA domain-containing protein</fullName>
    </recommendedName>
</protein>
<name>A0ABX9DHV5_9RHOB</name>
<dbReference type="InterPro" id="IPR002641">
    <property type="entry name" value="PNPLA_dom"/>
</dbReference>
<dbReference type="EMBL" id="MUAV01000007">
    <property type="protein sequence ID" value="RAP41935.1"/>
    <property type="molecule type" value="Genomic_DNA"/>
</dbReference>
<feature type="short sequence motif" description="DGA/G" evidence="2">
    <location>
        <begin position="366"/>
        <end position="368"/>
    </location>
</feature>
<keyword evidence="1 2" id="KW-0443">Lipid metabolism</keyword>
<evidence type="ECO:0000259" key="3">
    <source>
        <dbReference type="PROSITE" id="PS51635"/>
    </source>
</evidence>